<keyword evidence="2" id="KW-1185">Reference proteome</keyword>
<gene>
    <name evidence="1" type="ORF">CALCODRAFT_431953</name>
</gene>
<evidence type="ECO:0000313" key="2">
    <source>
        <dbReference type="Proteomes" id="UP000076842"/>
    </source>
</evidence>
<accession>A0A165H235</accession>
<dbReference type="PANTHER" id="PTHR33096:SF1">
    <property type="entry name" value="CXC1-LIKE CYSTEINE CLUSTER ASSOCIATED WITH KDZ TRANSPOSASES DOMAIN-CONTAINING PROTEIN"/>
    <property type="match status" value="1"/>
</dbReference>
<proteinExistence type="predicted"/>
<dbReference type="OrthoDB" id="3253684at2759"/>
<dbReference type="EMBL" id="KV423947">
    <property type="protein sequence ID" value="KZT58771.1"/>
    <property type="molecule type" value="Genomic_DNA"/>
</dbReference>
<reference evidence="1 2" key="1">
    <citation type="journal article" date="2016" name="Mol. Biol. Evol.">
        <title>Comparative Genomics of Early-Diverging Mushroom-Forming Fungi Provides Insights into the Origins of Lignocellulose Decay Capabilities.</title>
        <authorList>
            <person name="Nagy L.G."/>
            <person name="Riley R."/>
            <person name="Tritt A."/>
            <person name="Adam C."/>
            <person name="Daum C."/>
            <person name="Floudas D."/>
            <person name="Sun H."/>
            <person name="Yadav J.S."/>
            <person name="Pangilinan J."/>
            <person name="Larsson K.H."/>
            <person name="Matsuura K."/>
            <person name="Barry K."/>
            <person name="Labutti K."/>
            <person name="Kuo R."/>
            <person name="Ohm R.A."/>
            <person name="Bhattacharya S.S."/>
            <person name="Shirouzu T."/>
            <person name="Yoshinaga Y."/>
            <person name="Martin F.M."/>
            <person name="Grigoriev I.V."/>
            <person name="Hibbett D.S."/>
        </authorList>
    </citation>
    <scope>NUCLEOTIDE SEQUENCE [LARGE SCALE GENOMIC DNA]</scope>
    <source>
        <strain evidence="1 2">HHB12733</strain>
    </source>
</reference>
<dbReference type="Pfam" id="PF18758">
    <property type="entry name" value="KDZ"/>
    <property type="match status" value="1"/>
</dbReference>
<dbReference type="InterPro" id="IPR040521">
    <property type="entry name" value="KDZ"/>
</dbReference>
<evidence type="ECO:0000313" key="1">
    <source>
        <dbReference type="EMBL" id="KZT58771.1"/>
    </source>
</evidence>
<sequence length="322" mass="35826">PIVPAELSEPSVPDALQKGRASMRLRQLCPACFASLEWGRDVRRFPDVLIQLDGNFHHRRNTNGGQGPRFYEPQLFLDDAWVASVGSRMEDLRAMHRAGPVRPHSTLPDEVVTACKESFKAAQEKDSHGVPGFHDEKGLVVGSCVHDIPLVVCNITTPGERQMYAIAIIQQLMAELPSSATLGILYDVGCVLDHSCNLYDYLGTLRPRVVMAVSILHSYGHQWACQLVYSPRRRPGFGLANGEGSERIWSRHRRYIPILRRSGVSILLKDDRLGVSLYTSDRNTNTFSFSTGSSCTLLPLDKYPLADGCADDSSSWPPRPRK</sequence>
<dbReference type="Proteomes" id="UP000076842">
    <property type="component" value="Unassembled WGS sequence"/>
</dbReference>
<dbReference type="InParanoid" id="A0A165H235"/>
<dbReference type="PANTHER" id="PTHR33096">
    <property type="entry name" value="CXC2 DOMAIN-CONTAINING PROTEIN"/>
    <property type="match status" value="1"/>
</dbReference>
<dbReference type="AlphaFoldDB" id="A0A165H235"/>
<dbReference type="STRING" id="1353952.A0A165H235"/>
<name>A0A165H235_9BASI</name>
<protein>
    <submittedName>
        <fullName evidence="1">Uncharacterized protein</fullName>
    </submittedName>
</protein>
<feature type="non-terminal residue" evidence="1">
    <location>
        <position position="1"/>
    </location>
</feature>
<organism evidence="1 2">
    <name type="scientific">Calocera cornea HHB12733</name>
    <dbReference type="NCBI Taxonomy" id="1353952"/>
    <lineage>
        <taxon>Eukaryota</taxon>
        <taxon>Fungi</taxon>
        <taxon>Dikarya</taxon>
        <taxon>Basidiomycota</taxon>
        <taxon>Agaricomycotina</taxon>
        <taxon>Dacrymycetes</taxon>
        <taxon>Dacrymycetales</taxon>
        <taxon>Dacrymycetaceae</taxon>
        <taxon>Calocera</taxon>
    </lineage>
</organism>